<dbReference type="GO" id="GO:0005672">
    <property type="term" value="C:transcription factor TFIIA complex"/>
    <property type="evidence" value="ECO:0007669"/>
    <property type="project" value="InterPro"/>
</dbReference>
<evidence type="ECO:0000256" key="2">
    <source>
        <dbReference type="ARBA" id="ARBA00010059"/>
    </source>
</evidence>
<keyword evidence="3" id="KW-0805">Transcription regulation</keyword>
<feature type="compositionally biased region" description="Low complexity" evidence="6">
    <location>
        <begin position="383"/>
        <end position="434"/>
    </location>
</feature>
<dbReference type="Gene3D" id="3.30.900.20">
    <property type="match status" value="1"/>
</dbReference>
<dbReference type="InterPro" id="IPR053729">
    <property type="entry name" value="MAD2L1BP_domain_sf"/>
</dbReference>
<keyword evidence="4" id="KW-0804">Transcription</keyword>
<name>A0A7R9CM40_TIMPO</name>
<dbReference type="FunFam" id="1.10.287.100:FF:000001">
    <property type="entry name" value="Transcription initiation factor IIA subunit"/>
    <property type="match status" value="1"/>
</dbReference>
<dbReference type="CDD" id="cd07976">
    <property type="entry name" value="TFIIA_alpha_beta_like"/>
    <property type="match status" value="1"/>
</dbReference>
<dbReference type="PANTHER" id="PTHR12694:SF8">
    <property type="entry name" value="TRANSCRIPTION INITIATION FACTOR IIA SUBUNIT 1"/>
    <property type="match status" value="1"/>
</dbReference>
<dbReference type="Gene3D" id="1.10.287.100">
    <property type="match status" value="1"/>
</dbReference>
<accession>A0A7R9CM40</accession>
<dbReference type="SUPFAM" id="SSF50784">
    <property type="entry name" value="Transcription factor IIA (TFIIA), beta-barrel domain"/>
    <property type="match status" value="1"/>
</dbReference>
<dbReference type="EMBL" id="OD000729">
    <property type="protein sequence ID" value="CAD7399046.1"/>
    <property type="molecule type" value="Genomic_DNA"/>
</dbReference>
<comment type="subcellular location">
    <subcellularLocation>
        <location evidence="1">Nucleus</location>
    </subcellularLocation>
</comment>
<protein>
    <submittedName>
        <fullName evidence="7">Uncharacterized protein</fullName>
    </submittedName>
</protein>
<dbReference type="GO" id="GO:0006367">
    <property type="term" value="P:transcription initiation at RNA polymerase II promoter"/>
    <property type="evidence" value="ECO:0007669"/>
    <property type="project" value="InterPro"/>
</dbReference>
<feature type="compositionally biased region" description="Low complexity" evidence="6">
    <location>
        <begin position="442"/>
        <end position="452"/>
    </location>
</feature>
<dbReference type="InterPro" id="IPR009088">
    <property type="entry name" value="TFIIA_b-brl"/>
</dbReference>
<dbReference type="PANTHER" id="PTHR12694">
    <property type="entry name" value="TRANSCRIPTION INITIATION FACTOR IIA SUBUNIT 1"/>
    <property type="match status" value="1"/>
</dbReference>
<sequence length="597" mass="67309">MHNRFFPTNSMDFDYKCRNNFDSERKLTDEIKVKSSVVRNRFLNPSSTDSEFDLNATQNASYNLVRQPYFKPSKGEILSHRYSKSRPFAYKSVIGMKNNFLSHEVLVTGQDSADTKLKCNISVEFDVLTPNVCGFLLSRLFYYILHMKGQIPNLIHPVETSIKRVHQRIQSLPKQNSIWAEWRQQKERDKLLSLIDTISTFDETVKNLSAELRTGAVDEVVLNVGEDSDLYCIRLPRLEFTHQDSNHRMDKYALQLLRSISSSSDFQQILSQDCPPLNTSIFVKKNSANFGVDWLSPYDGFPDTWDPANKLKLYNSVIEDVISGVRECFLDEGVDEQVLQELKQIWETKLINSKAVEANPEPPEPQPPQKEGRNNASNKTGGANAKKASALAVAASEPAHMVNQSSGFPLQQQQSQNQQQSQQQQPQAQQSQLPLHHHHQQQHQQQMAASNQLPQQSHQPTILATDPNKQVPIQITLPAQAGSPDSQPRVLTIQVPASALQGNTLHSVLTGPVISATMSLPPQVASSLLQQHEPLNSGDDVSDDDPTDLFDTDNVVVCQYDKITRSRNKWKFYLKDGIMSLGGKDYVFQKANGDAEW</sequence>
<gene>
    <name evidence="7" type="ORF">TPSB3V08_LOCUS1987</name>
</gene>
<dbReference type="SMART" id="SM01371">
    <property type="entry name" value="TFIIA"/>
    <property type="match status" value="1"/>
</dbReference>
<evidence type="ECO:0000256" key="5">
    <source>
        <dbReference type="ARBA" id="ARBA00023242"/>
    </source>
</evidence>
<dbReference type="Pfam" id="PF03153">
    <property type="entry name" value="TFIIA"/>
    <property type="match status" value="2"/>
</dbReference>
<comment type="similarity">
    <text evidence="2">Belongs to the TFIIA subunit 1 family.</text>
</comment>
<evidence type="ECO:0000256" key="4">
    <source>
        <dbReference type="ARBA" id="ARBA00023163"/>
    </source>
</evidence>
<evidence type="ECO:0000256" key="3">
    <source>
        <dbReference type="ARBA" id="ARBA00023015"/>
    </source>
</evidence>
<evidence type="ECO:0000313" key="7">
    <source>
        <dbReference type="EMBL" id="CAD7399046.1"/>
    </source>
</evidence>
<evidence type="ECO:0000256" key="1">
    <source>
        <dbReference type="ARBA" id="ARBA00004123"/>
    </source>
</evidence>
<evidence type="ECO:0000256" key="6">
    <source>
        <dbReference type="SAM" id="MobiDB-lite"/>
    </source>
</evidence>
<proteinExistence type="inferred from homology"/>
<organism evidence="7">
    <name type="scientific">Timema poppense</name>
    <name type="common">Walking stick</name>
    <dbReference type="NCBI Taxonomy" id="170557"/>
    <lineage>
        <taxon>Eukaryota</taxon>
        <taxon>Metazoa</taxon>
        <taxon>Ecdysozoa</taxon>
        <taxon>Arthropoda</taxon>
        <taxon>Hexapoda</taxon>
        <taxon>Insecta</taxon>
        <taxon>Pterygota</taxon>
        <taxon>Neoptera</taxon>
        <taxon>Polyneoptera</taxon>
        <taxon>Phasmatodea</taxon>
        <taxon>Timematodea</taxon>
        <taxon>Timematoidea</taxon>
        <taxon>Timematidae</taxon>
        <taxon>Timema</taxon>
    </lineage>
</organism>
<reference evidence="7" key="1">
    <citation type="submission" date="2020-11" db="EMBL/GenBank/DDBJ databases">
        <authorList>
            <person name="Tran Van P."/>
        </authorList>
    </citation>
    <scope>NUCLEOTIDE SEQUENCE</scope>
</reference>
<keyword evidence="5" id="KW-0539">Nucleus</keyword>
<dbReference type="AlphaFoldDB" id="A0A7R9CM40"/>
<dbReference type="InterPro" id="IPR004855">
    <property type="entry name" value="TFIIA_asu/bsu"/>
</dbReference>
<dbReference type="FunFam" id="2.30.18.10:FF:000002">
    <property type="entry name" value="Transcription initiation factor IIA subunit 1"/>
    <property type="match status" value="1"/>
</dbReference>
<dbReference type="SUPFAM" id="SSF47396">
    <property type="entry name" value="Transcription factor IIA (TFIIA), alpha-helical domain"/>
    <property type="match status" value="1"/>
</dbReference>
<dbReference type="Gene3D" id="2.30.18.10">
    <property type="entry name" value="Transcription factor IIA (TFIIA), beta-barrel domain"/>
    <property type="match status" value="1"/>
</dbReference>
<feature type="region of interest" description="Disordered" evidence="6">
    <location>
        <begin position="354"/>
        <end position="458"/>
    </location>
</feature>